<feature type="transmembrane region" description="Helical" evidence="6">
    <location>
        <begin position="93"/>
        <end position="117"/>
    </location>
</feature>
<keyword evidence="4 6" id="KW-1133">Transmembrane helix</keyword>
<evidence type="ECO:0000259" key="7">
    <source>
        <dbReference type="Pfam" id="PF12698"/>
    </source>
</evidence>
<feature type="transmembrane region" description="Helical" evidence="6">
    <location>
        <begin position="51"/>
        <end position="72"/>
    </location>
</feature>
<feature type="domain" description="ABC-2 type transporter transmembrane" evidence="7">
    <location>
        <begin position="53"/>
        <end position="224"/>
    </location>
</feature>
<evidence type="ECO:0000313" key="9">
    <source>
        <dbReference type="Proteomes" id="UP001387364"/>
    </source>
</evidence>
<proteinExistence type="predicted"/>
<dbReference type="InterPro" id="IPR051449">
    <property type="entry name" value="ABC-2_transporter_component"/>
</dbReference>
<feature type="transmembrane region" description="Helical" evidence="6">
    <location>
        <begin position="21"/>
        <end position="39"/>
    </location>
</feature>
<dbReference type="Pfam" id="PF12698">
    <property type="entry name" value="ABC2_membrane_3"/>
    <property type="match status" value="1"/>
</dbReference>
<feature type="transmembrane region" description="Helical" evidence="6">
    <location>
        <begin position="155"/>
        <end position="175"/>
    </location>
</feature>
<dbReference type="RefSeq" id="WP_338752124.1">
    <property type="nucleotide sequence ID" value="NZ_CP147404.1"/>
</dbReference>
<dbReference type="InterPro" id="IPR013525">
    <property type="entry name" value="ABC2_TM"/>
</dbReference>
<dbReference type="PANTHER" id="PTHR30294:SF29">
    <property type="entry name" value="MULTIDRUG ABC TRANSPORTER PERMEASE YBHS-RELATED"/>
    <property type="match status" value="1"/>
</dbReference>
<evidence type="ECO:0000256" key="2">
    <source>
        <dbReference type="ARBA" id="ARBA00022475"/>
    </source>
</evidence>
<evidence type="ECO:0000256" key="3">
    <source>
        <dbReference type="ARBA" id="ARBA00022692"/>
    </source>
</evidence>
<reference evidence="8 9" key="1">
    <citation type="submission" date="2024-02" db="EMBL/GenBank/DDBJ databases">
        <title>Seven novel Bacillus-like species.</title>
        <authorList>
            <person name="Liu G."/>
        </authorList>
    </citation>
    <scope>NUCLEOTIDE SEQUENCE [LARGE SCALE GENOMIC DNA]</scope>
    <source>
        <strain evidence="8 9">FJAT-52991</strain>
    </source>
</reference>
<dbReference type="EMBL" id="CP147404">
    <property type="protein sequence ID" value="WXB93016.1"/>
    <property type="molecule type" value="Genomic_DNA"/>
</dbReference>
<name>A0ABZ2N6M5_9BACI</name>
<feature type="transmembrane region" description="Helical" evidence="6">
    <location>
        <begin position="123"/>
        <end position="148"/>
    </location>
</feature>
<evidence type="ECO:0000256" key="6">
    <source>
        <dbReference type="SAM" id="Phobius"/>
    </source>
</evidence>
<keyword evidence="5 6" id="KW-0472">Membrane</keyword>
<keyword evidence="3 6" id="KW-0812">Transmembrane</keyword>
<evidence type="ECO:0000256" key="4">
    <source>
        <dbReference type="ARBA" id="ARBA00022989"/>
    </source>
</evidence>
<evidence type="ECO:0000313" key="8">
    <source>
        <dbReference type="EMBL" id="WXB93016.1"/>
    </source>
</evidence>
<feature type="transmembrane region" description="Helical" evidence="6">
    <location>
        <begin position="212"/>
        <end position="230"/>
    </location>
</feature>
<evidence type="ECO:0000256" key="5">
    <source>
        <dbReference type="ARBA" id="ARBA00023136"/>
    </source>
</evidence>
<organism evidence="8 9">
    <name type="scientific">Bacillus kandeliae</name>
    <dbReference type="NCBI Taxonomy" id="3129297"/>
    <lineage>
        <taxon>Bacteria</taxon>
        <taxon>Bacillati</taxon>
        <taxon>Bacillota</taxon>
        <taxon>Bacilli</taxon>
        <taxon>Bacillales</taxon>
        <taxon>Bacillaceae</taxon>
        <taxon>Bacillus</taxon>
    </lineage>
</organism>
<evidence type="ECO:0000256" key="1">
    <source>
        <dbReference type="ARBA" id="ARBA00004651"/>
    </source>
</evidence>
<dbReference type="PANTHER" id="PTHR30294">
    <property type="entry name" value="MEMBRANE COMPONENT OF ABC TRANSPORTER YHHJ-RELATED"/>
    <property type="match status" value="1"/>
</dbReference>
<sequence>MTLSMKRISALITKEYQDLKTNSQILIMVALPILFAFLISKTGHGDAPDSATMPILIALTMVTCYTQSLLIAEEKEKHTLRVLMLSPARSLEILIGKGFLTFVITLVICSLSFFILGTEIKNVWLTAGIILLATILFTVCGTVIGLIAENVTQTSIYGLPFMFVMMLGPSIKGMFSNETVLKLISYMPSDHLIIGMVKAMEGGTFASVKMNLLNLLIWTIVSAAVCFFAYSKRRFDK</sequence>
<keyword evidence="2" id="KW-1003">Cell membrane</keyword>
<dbReference type="Proteomes" id="UP001387364">
    <property type="component" value="Chromosome"/>
</dbReference>
<comment type="subcellular location">
    <subcellularLocation>
        <location evidence="1">Cell membrane</location>
        <topology evidence="1">Multi-pass membrane protein</topology>
    </subcellularLocation>
</comment>
<accession>A0ABZ2N6M5</accession>
<keyword evidence="9" id="KW-1185">Reference proteome</keyword>
<protein>
    <submittedName>
        <fullName evidence="8">ABC transporter permease</fullName>
    </submittedName>
</protein>
<gene>
    <name evidence="8" type="ORF">WDJ61_17610</name>
</gene>